<proteinExistence type="inferred from homology"/>
<dbReference type="FunCoup" id="A0A067R0P1">
    <property type="interactions" value="925"/>
</dbReference>
<organism evidence="13 14">
    <name type="scientific">Zootermopsis nevadensis</name>
    <name type="common">Dampwood termite</name>
    <dbReference type="NCBI Taxonomy" id="136037"/>
    <lineage>
        <taxon>Eukaryota</taxon>
        <taxon>Metazoa</taxon>
        <taxon>Ecdysozoa</taxon>
        <taxon>Arthropoda</taxon>
        <taxon>Hexapoda</taxon>
        <taxon>Insecta</taxon>
        <taxon>Pterygota</taxon>
        <taxon>Neoptera</taxon>
        <taxon>Polyneoptera</taxon>
        <taxon>Dictyoptera</taxon>
        <taxon>Blattodea</taxon>
        <taxon>Blattoidea</taxon>
        <taxon>Termitoidae</taxon>
        <taxon>Termopsidae</taxon>
        <taxon>Zootermopsis</taxon>
    </lineage>
</organism>
<dbReference type="GO" id="GO:0051016">
    <property type="term" value="P:barbed-end actin filament capping"/>
    <property type="evidence" value="ECO:0007669"/>
    <property type="project" value="TreeGrafter"/>
</dbReference>
<evidence type="ECO:0000256" key="4">
    <source>
        <dbReference type="ARBA" id="ARBA00022490"/>
    </source>
</evidence>
<keyword evidence="7" id="KW-0206">Cytoskeleton</keyword>
<dbReference type="FunFam" id="3.40.20.10:FF:000042">
    <property type="entry name" value="Actin depolymerizing protein"/>
    <property type="match status" value="1"/>
</dbReference>
<evidence type="ECO:0000256" key="11">
    <source>
        <dbReference type="SAM" id="MobiDB-lite"/>
    </source>
</evidence>
<dbReference type="GO" id="GO:0003785">
    <property type="term" value="F:actin monomer binding"/>
    <property type="evidence" value="ECO:0007669"/>
    <property type="project" value="TreeGrafter"/>
</dbReference>
<dbReference type="PROSITE" id="PS51263">
    <property type="entry name" value="ADF_H"/>
    <property type="match status" value="2"/>
</dbReference>
<keyword evidence="14" id="KW-1185">Reference proteome</keyword>
<dbReference type="InterPro" id="IPR002108">
    <property type="entry name" value="ADF-H"/>
</dbReference>
<reference evidence="13 14" key="1">
    <citation type="journal article" date="2014" name="Nat. Commun.">
        <title>Molecular traces of alternative social organization in a termite genome.</title>
        <authorList>
            <person name="Terrapon N."/>
            <person name="Li C."/>
            <person name="Robertson H.M."/>
            <person name="Ji L."/>
            <person name="Meng X."/>
            <person name="Booth W."/>
            <person name="Chen Z."/>
            <person name="Childers C.P."/>
            <person name="Glastad K.M."/>
            <person name="Gokhale K."/>
            <person name="Gowin J."/>
            <person name="Gronenberg W."/>
            <person name="Hermansen R.A."/>
            <person name="Hu H."/>
            <person name="Hunt B.G."/>
            <person name="Huylmans A.K."/>
            <person name="Khalil S.M."/>
            <person name="Mitchell R.D."/>
            <person name="Munoz-Torres M.C."/>
            <person name="Mustard J.A."/>
            <person name="Pan H."/>
            <person name="Reese J.T."/>
            <person name="Scharf M.E."/>
            <person name="Sun F."/>
            <person name="Vogel H."/>
            <person name="Xiao J."/>
            <person name="Yang W."/>
            <person name="Yang Z."/>
            <person name="Yang Z."/>
            <person name="Zhou J."/>
            <person name="Zhu J."/>
            <person name="Brent C.S."/>
            <person name="Elsik C.G."/>
            <person name="Goodisman M.A."/>
            <person name="Liberles D.A."/>
            <person name="Roe R.M."/>
            <person name="Vargo E.L."/>
            <person name="Vilcinskas A."/>
            <person name="Wang J."/>
            <person name="Bornberg-Bauer E."/>
            <person name="Korb J."/>
            <person name="Zhang G."/>
            <person name="Liebig J."/>
        </authorList>
    </citation>
    <scope>NUCLEOTIDE SEQUENCE [LARGE SCALE GENOMIC DNA]</scope>
    <source>
        <tissue evidence="13">Whole organism</tissue>
    </source>
</reference>
<dbReference type="OrthoDB" id="10006997at2759"/>
<evidence type="ECO:0000256" key="7">
    <source>
        <dbReference type="ARBA" id="ARBA00023212"/>
    </source>
</evidence>
<dbReference type="GO" id="GO:0051015">
    <property type="term" value="F:actin filament binding"/>
    <property type="evidence" value="ECO:0007669"/>
    <property type="project" value="TreeGrafter"/>
</dbReference>
<evidence type="ECO:0000313" key="14">
    <source>
        <dbReference type="Proteomes" id="UP000027135"/>
    </source>
</evidence>
<dbReference type="eggNOG" id="KOG1747">
    <property type="taxonomic scope" value="Eukaryota"/>
</dbReference>
<dbReference type="PANTHER" id="PTHR13759">
    <property type="entry name" value="TWINFILIN"/>
    <property type="match status" value="1"/>
</dbReference>
<sequence length="382" mass="42923">MVVIRELNLVESCCVRVYCRLAGYFSYFIGVGIYRMSHQTGIRANDALKKFFGKCRGGNVRVFKVSIVNEELALSSFKEASGTWEEDYDSLVTPLIEDEQPSYILYRLDSKNTSGYEWLLISWSPDNSAVRQKMLYASTKATLKQEFGSGQIKEELHATTPDDVTLSGFRRHKRAAGAPAPLTSAEEELAELRRTEVGVGVSIDSRHQTLSGVAFPLTGNAWKAIEALAAQKYNYVQLRIDVNEEKIHLADAGDISTDKLSQKIPSDCARYHLYNFKHIHEGDYIEAIVFIYSMPGYSCSVKERMLYSSCKAPLLESIETQIGLPIIKKLEIDCGEEITEAFLQDEIHPKKNLHRPKFAKPKGPPNRGAKRLTRPQESSGNV</sequence>
<evidence type="ECO:0000313" key="13">
    <source>
        <dbReference type="EMBL" id="KDR16312.1"/>
    </source>
</evidence>
<accession>A0A067R0P1</accession>
<evidence type="ECO:0000256" key="8">
    <source>
        <dbReference type="ARBA" id="ARBA00038532"/>
    </source>
</evidence>
<dbReference type="GO" id="GO:0005938">
    <property type="term" value="C:cell cortex"/>
    <property type="evidence" value="ECO:0007669"/>
    <property type="project" value="UniProtKB-SubCell"/>
</dbReference>
<dbReference type="GO" id="GO:0010591">
    <property type="term" value="P:regulation of lamellipodium assembly"/>
    <property type="evidence" value="ECO:0007669"/>
    <property type="project" value="TreeGrafter"/>
</dbReference>
<dbReference type="GO" id="GO:0005884">
    <property type="term" value="C:actin filament"/>
    <property type="evidence" value="ECO:0007669"/>
    <property type="project" value="TreeGrafter"/>
</dbReference>
<dbReference type="STRING" id="136037.A0A067R0P1"/>
<dbReference type="GO" id="GO:0030042">
    <property type="term" value="P:actin filament depolymerization"/>
    <property type="evidence" value="ECO:0007669"/>
    <property type="project" value="TreeGrafter"/>
</dbReference>
<dbReference type="OMA" id="YLFKHTH"/>
<dbReference type="Proteomes" id="UP000027135">
    <property type="component" value="Unassembled WGS sequence"/>
</dbReference>
<dbReference type="AlphaFoldDB" id="A0A067R0P1"/>
<feature type="domain" description="ADF-H" evidence="12">
    <location>
        <begin position="32"/>
        <end position="174"/>
    </location>
</feature>
<dbReference type="InterPro" id="IPR028458">
    <property type="entry name" value="Twinfilin"/>
</dbReference>
<keyword evidence="4" id="KW-0963">Cytoplasm</keyword>
<comment type="function">
    <text evidence="9">Actin-binding protein involved in motile and morphological processes. Inhibits actin polymerization, likely by sequestering G-actin.</text>
</comment>
<dbReference type="InParanoid" id="A0A067R0P1"/>
<dbReference type="GO" id="GO:0010976">
    <property type="term" value="P:positive regulation of neuron projection development"/>
    <property type="evidence" value="ECO:0007669"/>
    <property type="project" value="TreeGrafter"/>
</dbReference>
<evidence type="ECO:0000256" key="6">
    <source>
        <dbReference type="ARBA" id="ARBA00023203"/>
    </source>
</evidence>
<evidence type="ECO:0000256" key="2">
    <source>
        <dbReference type="ARBA" id="ARBA00004544"/>
    </source>
</evidence>
<dbReference type="Gene3D" id="3.40.20.10">
    <property type="entry name" value="Severin"/>
    <property type="match status" value="2"/>
</dbReference>
<comment type="subcellular location">
    <subcellularLocation>
        <location evidence="2">Cytoplasm</location>
        <location evidence="2">Cell cortex</location>
    </subcellularLocation>
    <subcellularLocation>
        <location evidence="1">Cytoplasm</location>
        <location evidence="1">Cytoskeleton</location>
    </subcellularLocation>
</comment>
<name>A0A067R0P1_ZOONE</name>
<evidence type="ECO:0000256" key="5">
    <source>
        <dbReference type="ARBA" id="ARBA00022737"/>
    </source>
</evidence>
<dbReference type="EMBL" id="KK852801">
    <property type="protein sequence ID" value="KDR16312.1"/>
    <property type="molecule type" value="Genomic_DNA"/>
</dbReference>
<comment type="similarity">
    <text evidence="3">Belongs to the actin-binding proteins ADF family. Twinfilin subfamily.</text>
</comment>
<evidence type="ECO:0000256" key="10">
    <source>
        <dbReference type="ARBA" id="ARBA00069496"/>
    </source>
</evidence>
<feature type="domain" description="ADF-H" evidence="12">
    <location>
        <begin position="210"/>
        <end position="348"/>
    </location>
</feature>
<dbReference type="Pfam" id="PF00241">
    <property type="entry name" value="Cofilin_ADF"/>
    <property type="match status" value="2"/>
</dbReference>
<keyword evidence="6" id="KW-0009">Actin-binding</keyword>
<feature type="region of interest" description="Disordered" evidence="11">
    <location>
        <begin position="350"/>
        <end position="382"/>
    </location>
</feature>
<keyword evidence="5" id="KW-0677">Repeat</keyword>
<evidence type="ECO:0000256" key="3">
    <source>
        <dbReference type="ARBA" id="ARBA00009557"/>
    </source>
</evidence>
<dbReference type="PANTHER" id="PTHR13759:SF1">
    <property type="entry name" value="TWINFILIN"/>
    <property type="match status" value="1"/>
</dbReference>
<protein>
    <recommendedName>
        <fullName evidence="10">Twinfilin</fullName>
    </recommendedName>
</protein>
<dbReference type="CDD" id="cd11284">
    <property type="entry name" value="ADF_Twf-C_like"/>
    <property type="match status" value="1"/>
</dbReference>
<dbReference type="CDD" id="cd11285">
    <property type="entry name" value="ADF_Twf-N_like"/>
    <property type="match status" value="1"/>
</dbReference>
<comment type="subunit">
    <text evidence="8">Interacts with G-actin; ADP-actin form.</text>
</comment>
<feature type="compositionally biased region" description="Basic residues" evidence="11">
    <location>
        <begin position="350"/>
        <end position="360"/>
    </location>
</feature>
<evidence type="ECO:0000256" key="9">
    <source>
        <dbReference type="ARBA" id="ARBA00056419"/>
    </source>
</evidence>
<gene>
    <name evidence="13" type="ORF">L798_10127</name>
</gene>
<dbReference type="FunFam" id="3.40.20.10:FF:000007">
    <property type="entry name" value="Twinfilin-1 isoform 1"/>
    <property type="match status" value="1"/>
</dbReference>
<evidence type="ECO:0000259" key="12">
    <source>
        <dbReference type="PROSITE" id="PS51263"/>
    </source>
</evidence>
<dbReference type="SUPFAM" id="SSF55753">
    <property type="entry name" value="Actin depolymerizing proteins"/>
    <property type="match status" value="2"/>
</dbReference>
<dbReference type="GO" id="GO:0030016">
    <property type="term" value="C:myofibril"/>
    <property type="evidence" value="ECO:0007669"/>
    <property type="project" value="TreeGrafter"/>
</dbReference>
<evidence type="ECO:0000256" key="1">
    <source>
        <dbReference type="ARBA" id="ARBA00004245"/>
    </source>
</evidence>
<dbReference type="InterPro" id="IPR029006">
    <property type="entry name" value="ADF-H/Gelsolin-like_dom_sf"/>
</dbReference>
<dbReference type="SMART" id="SM00102">
    <property type="entry name" value="ADF"/>
    <property type="match status" value="2"/>
</dbReference>